<evidence type="ECO:0000313" key="1">
    <source>
        <dbReference type="EMBL" id="GBP33116.1"/>
    </source>
</evidence>
<reference evidence="1 2" key="1">
    <citation type="journal article" date="2019" name="Commun. Biol.">
        <title>The bagworm genome reveals a unique fibroin gene that provides high tensile strength.</title>
        <authorList>
            <person name="Kono N."/>
            <person name="Nakamura H."/>
            <person name="Ohtoshi R."/>
            <person name="Tomita M."/>
            <person name="Numata K."/>
            <person name="Arakawa K."/>
        </authorList>
    </citation>
    <scope>NUCLEOTIDE SEQUENCE [LARGE SCALE GENOMIC DNA]</scope>
</reference>
<gene>
    <name evidence="1" type="ORF">EVAR_18596_1</name>
</gene>
<sequence length="136" mass="15305">MIALNTRFHLLHAVDHSRLQTVILCSAGVDAAQQLRFYTIFCNFRIQLNRFADLSHPFSCGCRCGTEDLLVASRPDVFSSEIRPRRSSGDGPISEVHTWRIPEPARDQEELPVGIDFGPIDLIGSRTDETATLFIY</sequence>
<protein>
    <submittedName>
        <fullName evidence="1">Uncharacterized protein</fullName>
    </submittedName>
</protein>
<proteinExistence type="predicted"/>
<comment type="caution">
    <text evidence="1">The sequence shown here is derived from an EMBL/GenBank/DDBJ whole genome shotgun (WGS) entry which is preliminary data.</text>
</comment>
<dbReference type="AlphaFoldDB" id="A0A4C1V427"/>
<keyword evidence="2" id="KW-1185">Reference proteome</keyword>
<accession>A0A4C1V427</accession>
<dbReference type="Proteomes" id="UP000299102">
    <property type="component" value="Unassembled WGS sequence"/>
</dbReference>
<organism evidence="1 2">
    <name type="scientific">Eumeta variegata</name>
    <name type="common">Bagworm moth</name>
    <name type="synonym">Eumeta japonica</name>
    <dbReference type="NCBI Taxonomy" id="151549"/>
    <lineage>
        <taxon>Eukaryota</taxon>
        <taxon>Metazoa</taxon>
        <taxon>Ecdysozoa</taxon>
        <taxon>Arthropoda</taxon>
        <taxon>Hexapoda</taxon>
        <taxon>Insecta</taxon>
        <taxon>Pterygota</taxon>
        <taxon>Neoptera</taxon>
        <taxon>Endopterygota</taxon>
        <taxon>Lepidoptera</taxon>
        <taxon>Glossata</taxon>
        <taxon>Ditrysia</taxon>
        <taxon>Tineoidea</taxon>
        <taxon>Psychidae</taxon>
        <taxon>Oiketicinae</taxon>
        <taxon>Eumeta</taxon>
    </lineage>
</organism>
<dbReference type="EMBL" id="BGZK01000269">
    <property type="protein sequence ID" value="GBP33116.1"/>
    <property type="molecule type" value="Genomic_DNA"/>
</dbReference>
<evidence type="ECO:0000313" key="2">
    <source>
        <dbReference type="Proteomes" id="UP000299102"/>
    </source>
</evidence>
<name>A0A4C1V427_EUMVA</name>